<feature type="transmembrane region" description="Helical" evidence="11">
    <location>
        <begin position="437"/>
        <end position="456"/>
    </location>
</feature>
<comment type="caution">
    <text evidence="12">The sequence shown here is derived from an EMBL/GenBank/DDBJ whole genome shotgun (WGS) entry which is preliminary data.</text>
</comment>
<evidence type="ECO:0000313" key="13">
    <source>
        <dbReference type="Proteomes" id="UP001217089"/>
    </source>
</evidence>
<keyword evidence="8 11" id="KW-1133">Transmembrane helix</keyword>
<keyword evidence="7 11" id="KW-0256">Endoplasmic reticulum</keyword>
<accession>A0ABQ9ET35</accession>
<feature type="transmembrane region" description="Helical" evidence="11">
    <location>
        <begin position="100"/>
        <end position="121"/>
    </location>
</feature>
<feature type="transmembrane region" description="Helical" evidence="11">
    <location>
        <begin position="386"/>
        <end position="407"/>
    </location>
</feature>
<comment type="pathway">
    <text evidence="2">Glycolipid biosynthesis; glycosylphosphatidylinositol-anchor biosynthesis.</text>
</comment>
<evidence type="ECO:0000256" key="7">
    <source>
        <dbReference type="ARBA" id="ARBA00022824"/>
    </source>
</evidence>
<dbReference type="InterPro" id="IPR005599">
    <property type="entry name" value="GPI_mannosylTrfase"/>
</dbReference>
<keyword evidence="3" id="KW-0337">GPI-anchor biosynthesis</keyword>
<feature type="transmembrane region" description="Helical" evidence="11">
    <location>
        <begin position="128"/>
        <end position="148"/>
    </location>
</feature>
<proteinExistence type="inferred from homology"/>
<dbReference type="EMBL" id="JARBDR010000657">
    <property type="protein sequence ID" value="KAJ8308359.1"/>
    <property type="molecule type" value="Genomic_DNA"/>
</dbReference>
<sequence>MVRNTTVNKIMAQYKWYCLLVTVRLISVMIPQSGYIHPDEFFQTTEIIAGDILEIDVYRPWEFNSSNPIRSIVLPYAVFGIPFKVQKRISSCCSFLSESYLSLVLPRILTALFSLVTDYVLFKLCKYFYIDAGKALLLLSSSYVTLIFLTRTFTNSYETLLFSVLIYLVYTEHENYKYLAVNKSVPSESKKLKKDTKCGKNSPYKEKSMKTFQSESRSKYNSSAISMGIGITVVLGIFNRPTFVAFAVIPVLFWLYTCFMMKKLIRVIVITSITVLAMFIMCVIIDTLYFHFDEISGLFLHMETCVSQQLPDNFSCFYTSLQEFLVVTPWNFLRYNVRTDNLAEHGIHPRYLHFTANMVILYGPAYIVFILMSTRNIVNFIRYRNNLMGVLLSCMICFPVFILSLFPHQEPRFLIPLLSLVMFLYAKFSIESGFWQLQVISHLFFNIPLFILFGFLHQGGVVPCLGHIQSGLNLEQFTFQDRFIFYHTYMPPRHLLHIRKNFKNPIIDLQGIRMEQLKSYFNKYKNITDEKSGSSYLILPGTLVDTVKKELSDNFSVSFYRKFCCHLTMEDPPNINSLLSNISIEWSLTNLYHSYSNFMNQTSLYMFIIDLKTSFLRGKADVKDNPPSRTAKDILGQKQHSIRVGSN</sequence>
<reference evidence="12 13" key="1">
    <citation type="submission" date="2022-12" db="EMBL/GenBank/DDBJ databases">
        <title>Chromosome-level genome of Tegillarca granosa.</title>
        <authorList>
            <person name="Kim J."/>
        </authorList>
    </citation>
    <scope>NUCLEOTIDE SEQUENCE [LARGE SCALE GENOMIC DNA]</scope>
    <source>
        <strain evidence="12">Teg-2019</strain>
        <tissue evidence="12">Adductor muscle</tissue>
    </source>
</reference>
<evidence type="ECO:0000313" key="12">
    <source>
        <dbReference type="EMBL" id="KAJ8308359.1"/>
    </source>
</evidence>
<dbReference type="EC" id="2.4.1.-" evidence="11"/>
<evidence type="ECO:0000256" key="10">
    <source>
        <dbReference type="ARBA" id="ARBA00038466"/>
    </source>
</evidence>
<evidence type="ECO:0000256" key="8">
    <source>
        <dbReference type="ARBA" id="ARBA00022989"/>
    </source>
</evidence>
<feature type="transmembrane region" description="Helical" evidence="11">
    <location>
        <begin position="220"/>
        <end position="238"/>
    </location>
</feature>
<organism evidence="12 13">
    <name type="scientific">Tegillarca granosa</name>
    <name type="common">Malaysian cockle</name>
    <name type="synonym">Anadara granosa</name>
    <dbReference type="NCBI Taxonomy" id="220873"/>
    <lineage>
        <taxon>Eukaryota</taxon>
        <taxon>Metazoa</taxon>
        <taxon>Spiralia</taxon>
        <taxon>Lophotrochozoa</taxon>
        <taxon>Mollusca</taxon>
        <taxon>Bivalvia</taxon>
        <taxon>Autobranchia</taxon>
        <taxon>Pteriomorphia</taxon>
        <taxon>Arcoida</taxon>
        <taxon>Arcoidea</taxon>
        <taxon>Arcidae</taxon>
        <taxon>Tegillarca</taxon>
    </lineage>
</organism>
<keyword evidence="9 11" id="KW-0472">Membrane</keyword>
<evidence type="ECO:0000256" key="3">
    <source>
        <dbReference type="ARBA" id="ARBA00022502"/>
    </source>
</evidence>
<feature type="transmembrane region" description="Helical" evidence="11">
    <location>
        <begin position="413"/>
        <end position="430"/>
    </location>
</feature>
<name>A0ABQ9ET35_TEGGR</name>
<evidence type="ECO:0000256" key="6">
    <source>
        <dbReference type="ARBA" id="ARBA00022692"/>
    </source>
</evidence>
<comment type="subcellular location">
    <subcellularLocation>
        <location evidence="1 11">Endoplasmic reticulum membrane</location>
        <topology evidence="1 11">Multi-pass membrane protein</topology>
    </subcellularLocation>
</comment>
<protein>
    <recommendedName>
        <fullName evidence="11">Mannosyltransferase</fullName>
        <ecNumber evidence="11">2.4.1.-</ecNumber>
    </recommendedName>
</protein>
<evidence type="ECO:0000256" key="5">
    <source>
        <dbReference type="ARBA" id="ARBA00022679"/>
    </source>
</evidence>
<evidence type="ECO:0000256" key="1">
    <source>
        <dbReference type="ARBA" id="ARBA00004477"/>
    </source>
</evidence>
<comment type="similarity">
    <text evidence="10">Belongs to the glycosyltransferase 22 family. PIGZ subfamily.</text>
</comment>
<keyword evidence="5" id="KW-0808">Transferase</keyword>
<feature type="transmembrane region" description="Helical" evidence="11">
    <location>
        <begin position="268"/>
        <end position="292"/>
    </location>
</feature>
<keyword evidence="6 11" id="KW-0812">Transmembrane</keyword>
<feature type="transmembrane region" description="Helical" evidence="11">
    <location>
        <begin position="351"/>
        <end position="374"/>
    </location>
</feature>
<keyword evidence="4 11" id="KW-0328">Glycosyltransferase</keyword>
<evidence type="ECO:0000256" key="9">
    <source>
        <dbReference type="ARBA" id="ARBA00023136"/>
    </source>
</evidence>
<keyword evidence="13" id="KW-1185">Reference proteome</keyword>
<evidence type="ECO:0000256" key="11">
    <source>
        <dbReference type="RuleBase" id="RU363075"/>
    </source>
</evidence>
<dbReference type="Pfam" id="PF03901">
    <property type="entry name" value="Glyco_transf_22"/>
    <property type="match status" value="1"/>
</dbReference>
<dbReference type="PANTHER" id="PTHR22760:SF3">
    <property type="entry name" value="GPI MANNOSYLTRANSFERASE 4"/>
    <property type="match status" value="1"/>
</dbReference>
<gene>
    <name evidence="12" type="ORF">KUTeg_013233</name>
</gene>
<dbReference type="PANTHER" id="PTHR22760">
    <property type="entry name" value="GLYCOSYLTRANSFERASE"/>
    <property type="match status" value="1"/>
</dbReference>
<evidence type="ECO:0000256" key="4">
    <source>
        <dbReference type="ARBA" id="ARBA00022676"/>
    </source>
</evidence>
<evidence type="ECO:0000256" key="2">
    <source>
        <dbReference type="ARBA" id="ARBA00004687"/>
    </source>
</evidence>
<feature type="transmembrane region" description="Helical" evidence="11">
    <location>
        <begin position="244"/>
        <end position="261"/>
    </location>
</feature>
<dbReference type="Proteomes" id="UP001217089">
    <property type="component" value="Unassembled WGS sequence"/>
</dbReference>